<dbReference type="SUPFAM" id="SSF52166">
    <property type="entry name" value="Ribosomal protein L4"/>
    <property type="match status" value="1"/>
</dbReference>
<dbReference type="GO" id="GO:0003735">
    <property type="term" value="F:structural constituent of ribosome"/>
    <property type="evidence" value="ECO:0007669"/>
    <property type="project" value="InterPro"/>
</dbReference>
<accession>A0A1F6MHL4</accession>
<keyword evidence="5" id="KW-0694">RNA-binding</keyword>
<dbReference type="InterPro" id="IPR023574">
    <property type="entry name" value="Ribosomal_uL4_dom_sf"/>
</dbReference>
<keyword evidence="2 5" id="KW-0689">Ribosomal protein</keyword>
<dbReference type="Gene3D" id="3.40.1370.10">
    <property type="match status" value="1"/>
</dbReference>
<protein>
    <recommendedName>
        <fullName evidence="4 5">Large ribosomal subunit protein uL4</fullName>
    </recommendedName>
</protein>
<evidence type="ECO:0000256" key="3">
    <source>
        <dbReference type="ARBA" id="ARBA00023274"/>
    </source>
</evidence>
<comment type="function">
    <text evidence="5">One of the primary rRNA binding proteins, this protein initially binds near the 5'-end of the 23S rRNA. It is important during the early stages of 50S assembly. It makes multiple contacts with different domains of the 23S rRNA in the assembled 50S subunit and ribosome.</text>
</comment>
<dbReference type="InterPro" id="IPR002136">
    <property type="entry name" value="Ribosomal_uL4"/>
</dbReference>
<dbReference type="GO" id="GO:0006412">
    <property type="term" value="P:translation"/>
    <property type="evidence" value="ECO:0007669"/>
    <property type="project" value="UniProtKB-UniRule"/>
</dbReference>
<comment type="function">
    <text evidence="5">Forms part of the polypeptide exit tunnel.</text>
</comment>
<evidence type="ECO:0000256" key="4">
    <source>
        <dbReference type="ARBA" id="ARBA00035244"/>
    </source>
</evidence>
<evidence type="ECO:0000313" key="8">
    <source>
        <dbReference type="Proteomes" id="UP000177457"/>
    </source>
</evidence>
<dbReference type="PANTHER" id="PTHR10746">
    <property type="entry name" value="50S RIBOSOMAL PROTEIN L4"/>
    <property type="match status" value="1"/>
</dbReference>
<evidence type="ECO:0000313" key="7">
    <source>
        <dbReference type="EMBL" id="OGH71142.1"/>
    </source>
</evidence>
<evidence type="ECO:0000256" key="6">
    <source>
        <dbReference type="SAM" id="MobiDB-lite"/>
    </source>
</evidence>
<feature type="compositionally biased region" description="Basic residues" evidence="6">
    <location>
        <begin position="60"/>
        <end position="77"/>
    </location>
</feature>
<dbReference type="NCBIfam" id="TIGR03953">
    <property type="entry name" value="rplD_bact"/>
    <property type="match status" value="1"/>
</dbReference>
<gene>
    <name evidence="5" type="primary">rplD</name>
    <name evidence="7" type="ORF">A3C90_01485</name>
</gene>
<sequence>MPKAVLYNVQGEKTGDIELNDAVFGVKPKKSVVHQVYTALLANAREPWAHTKDKGDVRGGGKKPWRQKGTGRARHGSIRSPIWRGGGITFGPLNIRNYKQKINKKMNRLAMRMCLSDKAAETRFLVLEEAPLDGKTKTLAALWMKLPGYGKSTLLVTHDGSPMVERATRSLQRLHVRRAQDVNVLDALGHQYVITTKAGVAALEKRLTARA</sequence>
<proteinExistence type="inferred from homology"/>
<dbReference type="Pfam" id="PF00573">
    <property type="entry name" value="Ribosomal_L4"/>
    <property type="match status" value="1"/>
</dbReference>
<keyword evidence="3 5" id="KW-0687">Ribonucleoprotein</keyword>
<dbReference type="InterPro" id="IPR013005">
    <property type="entry name" value="Ribosomal_uL4-like"/>
</dbReference>
<reference evidence="7 8" key="1">
    <citation type="journal article" date="2016" name="Nat. Commun.">
        <title>Thousands of microbial genomes shed light on interconnected biogeochemical processes in an aquifer system.</title>
        <authorList>
            <person name="Anantharaman K."/>
            <person name="Brown C.T."/>
            <person name="Hug L.A."/>
            <person name="Sharon I."/>
            <person name="Castelle C.J."/>
            <person name="Probst A.J."/>
            <person name="Thomas B.C."/>
            <person name="Singh A."/>
            <person name="Wilkins M.J."/>
            <person name="Karaoz U."/>
            <person name="Brodie E.L."/>
            <person name="Williams K.H."/>
            <person name="Hubbard S.S."/>
            <person name="Banfield J.F."/>
        </authorList>
    </citation>
    <scope>NUCLEOTIDE SEQUENCE [LARGE SCALE GENOMIC DNA]</scope>
</reference>
<keyword evidence="5" id="KW-0699">rRNA-binding</keyword>
<evidence type="ECO:0000256" key="5">
    <source>
        <dbReference type="HAMAP-Rule" id="MF_01328"/>
    </source>
</evidence>
<comment type="caution">
    <text evidence="7">The sequence shown here is derived from an EMBL/GenBank/DDBJ whole genome shotgun (WGS) entry which is preliminary data.</text>
</comment>
<comment type="subunit">
    <text evidence="5">Part of the 50S ribosomal subunit.</text>
</comment>
<dbReference type="GO" id="GO:0005840">
    <property type="term" value="C:ribosome"/>
    <property type="evidence" value="ECO:0007669"/>
    <property type="project" value="UniProtKB-KW"/>
</dbReference>
<dbReference type="Proteomes" id="UP000177457">
    <property type="component" value="Unassembled WGS sequence"/>
</dbReference>
<feature type="region of interest" description="Disordered" evidence="6">
    <location>
        <begin position="51"/>
        <end position="78"/>
    </location>
</feature>
<dbReference type="STRING" id="1798683.A3C90_01485"/>
<dbReference type="EMBL" id="MFQE01000032">
    <property type="protein sequence ID" value="OGH71142.1"/>
    <property type="molecule type" value="Genomic_DNA"/>
</dbReference>
<comment type="similarity">
    <text evidence="1 5">Belongs to the universal ribosomal protein uL4 family.</text>
</comment>
<evidence type="ECO:0000256" key="1">
    <source>
        <dbReference type="ARBA" id="ARBA00010528"/>
    </source>
</evidence>
<dbReference type="AlphaFoldDB" id="A0A1F6MHL4"/>
<dbReference type="GO" id="GO:0019843">
    <property type="term" value="F:rRNA binding"/>
    <property type="evidence" value="ECO:0007669"/>
    <property type="project" value="UniProtKB-UniRule"/>
</dbReference>
<name>A0A1F6MHL4_9BACT</name>
<dbReference type="GO" id="GO:1990904">
    <property type="term" value="C:ribonucleoprotein complex"/>
    <property type="evidence" value="ECO:0007669"/>
    <property type="project" value="UniProtKB-KW"/>
</dbReference>
<dbReference type="PANTHER" id="PTHR10746:SF6">
    <property type="entry name" value="LARGE RIBOSOMAL SUBUNIT PROTEIN UL4M"/>
    <property type="match status" value="1"/>
</dbReference>
<dbReference type="HAMAP" id="MF_01328_B">
    <property type="entry name" value="Ribosomal_uL4_B"/>
    <property type="match status" value="1"/>
</dbReference>
<organism evidence="7 8">
    <name type="scientific">Candidatus Magasanikbacteria bacterium RIFCSPHIGHO2_02_FULL_51_14</name>
    <dbReference type="NCBI Taxonomy" id="1798683"/>
    <lineage>
        <taxon>Bacteria</taxon>
        <taxon>Candidatus Magasanikiibacteriota</taxon>
    </lineage>
</organism>
<evidence type="ECO:0000256" key="2">
    <source>
        <dbReference type="ARBA" id="ARBA00022980"/>
    </source>
</evidence>